<accession>A0A2L1JAC2</accession>
<protein>
    <submittedName>
        <fullName evidence="1">Uncharacterized protein</fullName>
    </submittedName>
</protein>
<dbReference type="AlphaFoldDB" id="A0A2L1JAC2"/>
<organism evidence="1 2">
    <name type="scientific">Pseudomonas palleroniana</name>
    <dbReference type="NCBI Taxonomy" id="191390"/>
    <lineage>
        <taxon>Bacteria</taxon>
        <taxon>Pseudomonadati</taxon>
        <taxon>Pseudomonadota</taxon>
        <taxon>Gammaproteobacteria</taxon>
        <taxon>Pseudomonadales</taxon>
        <taxon>Pseudomonadaceae</taxon>
        <taxon>Pseudomonas</taxon>
    </lineage>
</organism>
<dbReference type="EMBL" id="CP025494">
    <property type="protein sequence ID" value="AVE05453.1"/>
    <property type="molecule type" value="Genomic_DNA"/>
</dbReference>
<dbReference type="Proteomes" id="UP000237830">
    <property type="component" value="Chromosome"/>
</dbReference>
<sequence length="82" mass="8949">MLTHCLPFLSRGYGNQPVWTLLFCVNVAARAVNFGGSSRRDYLALLEHAARAGKKSQKIPASLQDSILLQDGPAVIARQARL</sequence>
<evidence type="ECO:0000313" key="2">
    <source>
        <dbReference type="Proteomes" id="UP000237830"/>
    </source>
</evidence>
<reference evidence="1 2" key="1">
    <citation type="submission" date="2017-12" db="EMBL/GenBank/DDBJ databases">
        <title>Genome sequence of Pseudomonas palleroniana MAB3.</title>
        <authorList>
            <person name="Nascimento F.X."/>
        </authorList>
    </citation>
    <scope>NUCLEOTIDE SEQUENCE [LARGE SCALE GENOMIC DNA]</scope>
    <source>
        <strain evidence="1 2">MAB3</strain>
    </source>
</reference>
<name>A0A2L1JAC2_9PSED</name>
<evidence type="ECO:0000313" key="1">
    <source>
        <dbReference type="EMBL" id="AVE05453.1"/>
    </source>
</evidence>
<gene>
    <name evidence="1" type="ORF">CYL20_13190</name>
</gene>
<proteinExistence type="predicted"/>